<dbReference type="NCBIfam" id="TIGR00510">
    <property type="entry name" value="lipA"/>
    <property type="match status" value="1"/>
</dbReference>
<accession>A0A388SCT6</accession>
<evidence type="ECO:0000256" key="1">
    <source>
        <dbReference type="ARBA" id="ARBA00022485"/>
    </source>
</evidence>
<keyword evidence="11" id="KW-1185">Reference proteome</keyword>
<feature type="binding site" evidence="8">
    <location>
        <position position="284"/>
    </location>
    <ligand>
        <name>[4Fe-4S] cluster</name>
        <dbReference type="ChEBI" id="CHEBI:49883"/>
        <label>1</label>
    </ligand>
</feature>
<dbReference type="GO" id="GO:0016992">
    <property type="term" value="F:lipoate synthase activity"/>
    <property type="evidence" value="ECO:0007669"/>
    <property type="project" value="UniProtKB-UniRule"/>
</dbReference>
<dbReference type="Pfam" id="PF04055">
    <property type="entry name" value="Radical_SAM"/>
    <property type="match status" value="1"/>
</dbReference>
<feature type="binding site" evidence="8">
    <location>
        <position position="70"/>
    </location>
    <ligand>
        <name>[4Fe-4S] cluster</name>
        <dbReference type="ChEBI" id="CHEBI:49883"/>
        <label>2</label>
        <note>4Fe-4S-S-AdoMet</note>
    </ligand>
</feature>
<dbReference type="InterPro" id="IPR006638">
    <property type="entry name" value="Elp3/MiaA/NifB-like_rSAM"/>
</dbReference>
<dbReference type="InterPro" id="IPR007197">
    <property type="entry name" value="rSAM"/>
</dbReference>
<evidence type="ECO:0000256" key="4">
    <source>
        <dbReference type="ARBA" id="ARBA00022723"/>
    </source>
</evidence>
<evidence type="ECO:0000256" key="5">
    <source>
        <dbReference type="ARBA" id="ARBA00023004"/>
    </source>
</evidence>
<evidence type="ECO:0000313" key="10">
    <source>
        <dbReference type="EMBL" id="GBO93271.1"/>
    </source>
</evidence>
<feature type="domain" description="Radical SAM core" evidence="9">
    <location>
        <begin position="56"/>
        <end position="273"/>
    </location>
</feature>
<dbReference type="PIRSF" id="PIRSF005963">
    <property type="entry name" value="Lipoyl_synth"/>
    <property type="match status" value="1"/>
</dbReference>
<dbReference type="PANTHER" id="PTHR10949">
    <property type="entry name" value="LIPOYL SYNTHASE"/>
    <property type="match status" value="1"/>
</dbReference>
<dbReference type="SMART" id="SM00729">
    <property type="entry name" value="Elp3"/>
    <property type="match status" value="1"/>
</dbReference>
<dbReference type="SFLD" id="SFLDS00029">
    <property type="entry name" value="Radical_SAM"/>
    <property type="match status" value="1"/>
</dbReference>
<dbReference type="AlphaFoldDB" id="A0A388SCT6"/>
<dbReference type="GO" id="GO:0005737">
    <property type="term" value="C:cytoplasm"/>
    <property type="evidence" value="ECO:0007669"/>
    <property type="project" value="UniProtKB-SubCell"/>
</dbReference>
<dbReference type="SUPFAM" id="SSF102114">
    <property type="entry name" value="Radical SAM enzymes"/>
    <property type="match status" value="1"/>
</dbReference>
<dbReference type="OrthoDB" id="9787898at2"/>
<proteinExistence type="inferred from homology"/>
<evidence type="ECO:0000313" key="11">
    <source>
        <dbReference type="Proteomes" id="UP000266091"/>
    </source>
</evidence>
<keyword evidence="4 8" id="KW-0479">Metal-binding</keyword>
<dbReference type="HAMAP" id="MF_00206">
    <property type="entry name" value="Lipoyl_synth"/>
    <property type="match status" value="1"/>
</dbReference>
<reference evidence="10 11" key="1">
    <citation type="journal article" date="2018" name="Int. J. Syst. Evol. Microbiol.">
        <title>Mesosutterella multiformis gen. nov., sp. nov., a member of the family Sutterellaceae and Sutterella megalosphaeroides sp. nov., isolated from human faeces.</title>
        <authorList>
            <person name="Sakamoto M."/>
            <person name="Ikeyama N."/>
            <person name="Kunihiro T."/>
            <person name="Iino T."/>
            <person name="Yuki M."/>
            <person name="Ohkuma M."/>
        </authorList>
    </citation>
    <scope>NUCLEOTIDE SEQUENCE [LARGE SCALE GENOMIC DNA]</scope>
    <source>
        <strain evidence="10 11">4NBBH2</strain>
    </source>
</reference>
<organism evidence="10 11">
    <name type="scientific">Mesosutterella multiformis</name>
    <dbReference type="NCBI Taxonomy" id="2259133"/>
    <lineage>
        <taxon>Bacteria</taxon>
        <taxon>Pseudomonadati</taxon>
        <taxon>Pseudomonadota</taxon>
        <taxon>Betaproteobacteria</taxon>
        <taxon>Burkholderiales</taxon>
        <taxon>Sutterellaceae</taxon>
        <taxon>Mesosutterella</taxon>
    </lineage>
</organism>
<dbReference type="Gene3D" id="3.20.20.70">
    <property type="entry name" value="Aldolase class I"/>
    <property type="match status" value="1"/>
</dbReference>
<sequence>MEKNGSKTEETGHRHLPSWLRIRVKSGSSDYRKMKERLPLPTVCEEARCPNISECFASGTATFLLMGSVCTRNCTYCNIGHGRPLPLNPAEPALLADTIRKLGLSYAVLTSVTRDDVPDGGARHFAACIRSIREVNPHCRVEILVPDFKKNMEDAVTVLAETAPDVFNHNIETVSSLFRTVRPGGRYEGSLELLKRYHEAMPEIPLKSGIMVGLGETEDELFQTFRDLRNAGVTLLSVGQYLSPGPGHAPVRRFVTPEEFDRYRREALNMGFIGCAAGPFVRSSYRASELRKLAGGL</sequence>
<name>A0A388SCT6_9BURK</name>
<dbReference type="GO" id="GO:0009249">
    <property type="term" value="P:protein lipoylation"/>
    <property type="evidence" value="ECO:0007669"/>
    <property type="project" value="UniProtKB-UniRule"/>
</dbReference>
<dbReference type="InterPro" id="IPR031691">
    <property type="entry name" value="LIAS_N"/>
</dbReference>
<dbReference type="EC" id="2.8.1.8" evidence="8"/>
<comment type="catalytic activity">
    <reaction evidence="7 8">
        <text>[[Fe-S] cluster scaffold protein carrying a second [4Fe-4S](2+) cluster] + N(6)-octanoyl-L-lysyl-[protein] + 2 oxidized [2Fe-2S]-[ferredoxin] + 2 S-adenosyl-L-methionine + 4 H(+) = [[Fe-S] cluster scaffold protein] + N(6)-[(R)-dihydrolipoyl]-L-lysyl-[protein] + 4 Fe(3+) + 2 hydrogen sulfide + 2 5'-deoxyadenosine + 2 L-methionine + 2 reduced [2Fe-2S]-[ferredoxin]</text>
        <dbReference type="Rhea" id="RHEA:16585"/>
        <dbReference type="Rhea" id="RHEA-COMP:9928"/>
        <dbReference type="Rhea" id="RHEA-COMP:10000"/>
        <dbReference type="Rhea" id="RHEA-COMP:10001"/>
        <dbReference type="Rhea" id="RHEA-COMP:10475"/>
        <dbReference type="Rhea" id="RHEA-COMP:14568"/>
        <dbReference type="Rhea" id="RHEA-COMP:14569"/>
        <dbReference type="ChEBI" id="CHEBI:15378"/>
        <dbReference type="ChEBI" id="CHEBI:17319"/>
        <dbReference type="ChEBI" id="CHEBI:29034"/>
        <dbReference type="ChEBI" id="CHEBI:29919"/>
        <dbReference type="ChEBI" id="CHEBI:33722"/>
        <dbReference type="ChEBI" id="CHEBI:33737"/>
        <dbReference type="ChEBI" id="CHEBI:33738"/>
        <dbReference type="ChEBI" id="CHEBI:57844"/>
        <dbReference type="ChEBI" id="CHEBI:59789"/>
        <dbReference type="ChEBI" id="CHEBI:78809"/>
        <dbReference type="ChEBI" id="CHEBI:83100"/>
        <dbReference type="EC" id="2.8.1.8"/>
    </reaction>
</comment>
<evidence type="ECO:0000259" key="9">
    <source>
        <dbReference type="PROSITE" id="PS51918"/>
    </source>
</evidence>
<evidence type="ECO:0000256" key="2">
    <source>
        <dbReference type="ARBA" id="ARBA00022679"/>
    </source>
</evidence>
<dbReference type="PROSITE" id="PS51918">
    <property type="entry name" value="RADICAL_SAM"/>
    <property type="match status" value="1"/>
</dbReference>
<dbReference type="SFLD" id="SFLDG01058">
    <property type="entry name" value="lipoyl_synthase_like"/>
    <property type="match status" value="1"/>
</dbReference>
<dbReference type="Pfam" id="PF16881">
    <property type="entry name" value="LIAS_N"/>
    <property type="match status" value="1"/>
</dbReference>
<dbReference type="GO" id="GO:0046872">
    <property type="term" value="F:metal ion binding"/>
    <property type="evidence" value="ECO:0007669"/>
    <property type="project" value="UniProtKB-KW"/>
</dbReference>
<protein>
    <recommendedName>
        <fullName evidence="8">Lipoyl synthase</fullName>
        <ecNumber evidence="8">2.8.1.8</ecNumber>
    </recommendedName>
    <alternativeName>
        <fullName evidence="8">Lip-syn</fullName>
        <shortName evidence="8">LS</shortName>
    </alternativeName>
    <alternativeName>
        <fullName evidence="8">Lipoate synthase</fullName>
    </alternativeName>
    <alternativeName>
        <fullName evidence="8">Lipoic acid synthase</fullName>
    </alternativeName>
    <alternativeName>
        <fullName evidence="8">Sulfur insertion protein LipA</fullName>
    </alternativeName>
</protein>
<dbReference type="InterPro" id="IPR003698">
    <property type="entry name" value="Lipoyl_synth"/>
</dbReference>
<keyword evidence="2 8" id="KW-0808">Transferase</keyword>
<dbReference type="NCBIfam" id="NF009544">
    <property type="entry name" value="PRK12928.1"/>
    <property type="match status" value="1"/>
</dbReference>
<feature type="binding site" evidence="8">
    <location>
        <position position="77"/>
    </location>
    <ligand>
        <name>[4Fe-4S] cluster</name>
        <dbReference type="ChEBI" id="CHEBI:49883"/>
        <label>2</label>
        <note>4Fe-4S-S-AdoMet</note>
    </ligand>
</feature>
<feature type="binding site" evidence="8">
    <location>
        <position position="55"/>
    </location>
    <ligand>
        <name>[4Fe-4S] cluster</name>
        <dbReference type="ChEBI" id="CHEBI:49883"/>
        <label>1</label>
    </ligand>
</feature>
<feature type="binding site" evidence="8">
    <location>
        <position position="74"/>
    </location>
    <ligand>
        <name>[4Fe-4S] cluster</name>
        <dbReference type="ChEBI" id="CHEBI:49883"/>
        <label>2</label>
        <note>4Fe-4S-S-AdoMet</note>
    </ligand>
</feature>
<keyword evidence="8" id="KW-0963">Cytoplasm</keyword>
<dbReference type="RefSeq" id="WP_116269680.1">
    <property type="nucleotide sequence ID" value="NZ_BGZJ01000001.1"/>
</dbReference>
<comment type="function">
    <text evidence="8">Catalyzes the radical-mediated insertion of two sulfur atoms into the C-6 and C-8 positions of the octanoyl moiety bound to the lipoyl domains of lipoate-dependent enzymes, thereby converting the octanoylated domains into lipoylated derivatives.</text>
</comment>
<evidence type="ECO:0000256" key="3">
    <source>
        <dbReference type="ARBA" id="ARBA00022691"/>
    </source>
</evidence>
<comment type="pathway">
    <text evidence="8">Protein modification; protein lipoylation via endogenous pathway; protein N(6)-(lipoyl)lysine from octanoyl-[acyl-carrier-protein]: step 2/2.</text>
</comment>
<gene>
    <name evidence="8 10" type="primary">lipA</name>
    <name evidence="10" type="ORF">MESMUL_06250</name>
</gene>
<comment type="subcellular location">
    <subcellularLocation>
        <location evidence="8">Cytoplasm</location>
    </subcellularLocation>
</comment>
<evidence type="ECO:0000256" key="7">
    <source>
        <dbReference type="ARBA" id="ARBA00047326"/>
    </source>
</evidence>
<dbReference type="InterPro" id="IPR013785">
    <property type="entry name" value="Aldolase_TIM"/>
</dbReference>
<dbReference type="InterPro" id="IPR058240">
    <property type="entry name" value="rSAM_sf"/>
</dbReference>
<evidence type="ECO:0000256" key="6">
    <source>
        <dbReference type="ARBA" id="ARBA00023014"/>
    </source>
</evidence>
<keyword evidence="5 8" id="KW-0408">Iron</keyword>
<keyword evidence="6 8" id="KW-0411">Iron-sulfur</keyword>
<dbReference type="Proteomes" id="UP000266091">
    <property type="component" value="Unassembled WGS sequence"/>
</dbReference>
<feature type="binding site" evidence="8">
    <location>
        <position position="49"/>
    </location>
    <ligand>
        <name>[4Fe-4S] cluster</name>
        <dbReference type="ChEBI" id="CHEBI:49883"/>
        <label>1</label>
    </ligand>
</feature>
<dbReference type="GO" id="GO:0051539">
    <property type="term" value="F:4 iron, 4 sulfur cluster binding"/>
    <property type="evidence" value="ECO:0007669"/>
    <property type="project" value="UniProtKB-UniRule"/>
</dbReference>
<feature type="binding site" evidence="8">
    <location>
        <position position="44"/>
    </location>
    <ligand>
        <name>[4Fe-4S] cluster</name>
        <dbReference type="ChEBI" id="CHEBI:49883"/>
        <label>1</label>
    </ligand>
</feature>
<keyword evidence="1 8" id="KW-0004">4Fe-4S</keyword>
<comment type="similarity">
    <text evidence="8">Belongs to the radical SAM superfamily. Lipoyl synthase family.</text>
</comment>
<keyword evidence="3 8" id="KW-0949">S-adenosyl-L-methionine</keyword>
<dbReference type="EMBL" id="BGZJ01000001">
    <property type="protein sequence ID" value="GBO93271.1"/>
    <property type="molecule type" value="Genomic_DNA"/>
</dbReference>
<dbReference type="CDD" id="cd01335">
    <property type="entry name" value="Radical_SAM"/>
    <property type="match status" value="1"/>
</dbReference>
<dbReference type="SFLD" id="SFLDF00271">
    <property type="entry name" value="lipoyl_synthase"/>
    <property type="match status" value="1"/>
</dbReference>
<comment type="caution">
    <text evidence="10">The sequence shown here is derived from an EMBL/GenBank/DDBJ whole genome shotgun (WGS) entry which is preliminary data.</text>
</comment>
<evidence type="ECO:0000256" key="8">
    <source>
        <dbReference type="HAMAP-Rule" id="MF_00206"/>
    </source>
</evidence>
<dbReference type="NCBIfam" id="NF004019">
    <property type="entry name" value="PRK05481.1"/>
    <property type="match status" value="1"/>
</dbReference>
<comment type="cofactor">
    <cofactor evidence="8">
        <name>[4Fe-4S] cluster</name>
        <dbReference type="ChEBI" id="CHEBI:49883"/>
    </cofactor>
    <text evidence="8">Binds 2 [4Fe-4S] clusters per subunit. One cluster is coordinated with 3 cysteines and an exchangeable S-adenosyl-L-methionine.</text>
</comment>
<dbReference type="PANTHER" id="PTHR10949:SF0">
    <property type="entry name" value="LIPOYL SYNTHASE, MITOCHONDRIAL"/>
    <property type="match status" value="1"/>
</dbReference>
<dbReference type="UniPathway" id="UPA00538">
    <property type="reaction ID" value="UER00593"/>
</dbReference>